<evidence type="ECO:0000256" key="8">
    <source>
        <dbReference type="ARBA" id="ARBA00019930"/>
    </source>
</evidence>
<name>A0A916ZTW8_9SPHN</name>
<evidence type="ECO:0000256" key="5">
    <source>
        <dbReference type="ARBA" id="ARBA00007417"/>
    </source>
</evidence>
<comment type="pathway">
    <text evidence="2">Cofactor biosynthesis; riboflavin biosynthesis; 5-amino-6-(D-ribitylamino)uracil from GTP: step 2/4.</text>
</comment>
<feature type="binding site" evidence="14">
    <location>
        <position position="195"/>
    </location>
    <ligand>
        <name>NADP(+)</name>
        <dbReference type="ChEBI" id="CHEBI:58349"/>
    </ligand>
</feature>
<dbReference type="CDD" id="cd01284">
    <property type="entry name" value="Riboflavin_deaminase-reductase"/>
    <property type="match status" value="1"/>
</dbReference>
<comment type="pathway">
    <text evidence="3">Cofactor biosynthesis; riboflavin biosynthesis; 5-amino-6-(D-ribitylamino)uracil from GTP: step 3/4.</text>
</comment>
<proteinExistence type="inferred from homology"/>
<feature type="binding site" evidence="15">
    <location>
        <position position="69"/>
    </location>
    <ligand>
        <name>Zn(2+)</name>
        <dbReference type="ChEBI" id="CHEBI:29105"/>
        <note>catalytic</note>
    </ligand>
</feature>
<accession>A0A916ZTW8</accession>
<dbReference type="SUPFAM" id="SSF53927">
    <property type="entry name" value="Cytidine deaminase-like"/>
    <property type="match status" value="1"/>
</dbReference>
<dbReference type="InterPro" id="IPR024072">
    <property type="entry name" value="DHFR-like_dom_sf"/>
</dbReference>
<feature type="binding site" evidence="15">
    <location>
        <position position="79"/>
    </location>
    <ligand>
        <name>Zn(2+)</name>
        <dbReference type="ChEBI" id="CHEBI:29105"/>
        <note>catalytic</note>
    </ligand>
</feature>
<evidence type="ECO:0000256" key="12">
    <source>
        <dbReference type="ARBA" id="ARBA00023268"/>
    </source>
</evidence>
<gene>
    <name evidence="17" type="ORF">GCM10011529_17090</name>
</gene>
<dbReference type="Pfam" id="PF00383">
    <property type="entry name" value="dCMP_cyt_deam_1"/>
    <property type="match status" value="1"/>
</dbReference>
<dbReference type="InterPro" id="IPR016193">
    <property type="entry name" value="Cytidine_deaminase-like"/>
</dbReference>
<keyword evidence="9" id="KW-0686">Riboflavin biosynthesis</keyword>
<keyword evidence="15" id="KW-0862">Zinc</keyword>
<feature type="binding site" evidence="14">
    <location>
        <position position="179"/>
    </location>
    <ligand>
        <name>substrate</name>
    </ligand>
</feature>
<evidence type="ECO:0000256" key="11">
    <source>
        <dbReference type="ARBA" id="ARBA00023002"/>
    </source>
</evidence>
<feature type="domain" description="CMP/dCMP-type deaminase" evidence="16">
    <location>
        <begin position="1"/>
        <end position="118"/>
    </location>
</feature>
<evidence type="ECO:0000256" key="10">
    <source>
        <dbReference type="ARBA" id="ARBA00022857"/>
    </source>
</evidence>
<comment type="cofactor">
    <cofactor evidence="15">
        <name>Zn(2+)</name>
        <dbReference type="ChEBI" id="CHEBI:29105"/>
    </cofactor>
    <text evidence="15">Binds 1 zinc ion.</text>
</comment>
<comment type="function">
    <text evidence="1">Converts 2,5-diamino-6-(ribosylamino)-4(3h)-pyrimidinone 5'-phosphate into 5-amino-6-(ribosylamino)-2,4(1h,3h)-pyrimidinedione 5'-phosphate.</text>
</comment>
<protein>
    <recommendedName>
        <fullName evidence="8">Riboflavin biosynthesis protein RibD</fullName>
        <ecNumber evidence="7">1.1.1.193</ecNumber>
        <ecNumber evidence="6">3.5.4.26</ecNumber>
    </recommendedName>
</protein>
<evidence type="ECO:0000256" key="2">
    <source>
        <dbReference type="ARBA" id="ARBA00004882"/>
    </source>
</evidence>
<dbReference type="InterPro" id="IPR002125">
    <property type="entry name" value="CMP_dCMP_dom"/>
</dbReference>
<reference evidence="17" key="1">
    <citation type="journal article" date="2014" name="Int. J. Syst. Evol. Microbiol.">
        <title>Complete genome sequence of Corynebacterium casei LMG S-19264T (=DSM 44701T), isolated from a smear-ripened cheese.</title>
        <authorList>
            <consortium name="US DOE Joint Genome Institute (JGI-PGF)"/>
            <person name="Walter F."/>
            <person name="Albersmeier A."/>
            <person name="Kalinowski J."/>
            <person name="Ruckert C."/>
        </authorList>
    </citation>
    <scope>NUCLEOTIDE SEQUENCE</scope>
    <source>
        <strain evidence="17">CGMCC 1.15519</strain>
    </source>
</reference>
<evidence type="ECO:0000256" key="6">
    <source>
        <dbReference type="ARBA" id="ARBA00012766"/>
    </source>
</evidence>
<dbReference type="EMBL" id="BMJM01000005">
    <property type="protein sequence ID" value="GGE11373.1"/>
    <property type="molecule type" value="Genomic_DNA"/>
</dbReference>
<evidence type="ECO:0000256" key="14">
    <source>
        <dbReference type="PIRSR" id="PIRSR006769-2"/>
    </source>
</evidence>
<evidence type="ECO:0000256" key="13">
    <source>
        <dbReference type="PIRSR" id="PIRSR006769-1"/>
    </source>
</evidence>
<keyword evidence="15" id="KW-0479">Metal-binding</keyword>
<dbReference type="NCBIfam" id="TIGR00326">
    <property type="entry name" value="eubact_ribD"/>
    <property type="match status" value="1"/>
</dbReference>
<feature type="binding site" evidence="14">
    <location>
        <position position="163"/>
    </location>
    <ligand>
        <name>substrate</name>
    </ligand>
</feature>
<dbReference type="Pfam" id="PF01872">
    <property type="entry name" value="RibD_C"/>
    <property type="match status" value="1"/>
</dbReference>
<keyword evidence="12" id="KW-0511">Multifunctional enzyme</keyword>
<dbReference type="GO" id="GO:0046872">
    <property type="term" value="F:metal ion binding"/>
    <property type="evidence" value="ECO:0007669"/>
    <property type="project" value="UniProtKB-KW"/>
</dbReference>
<dbReference type="InterPro" id="IPR004794">
    <property type="entry name" value="Eubact_RibD"/>
</dbReference>
<evidence type="ECO:0000256" key="4">
    <source>
        <dbReference type="ARBA" id="ARBA00005259"/>
    </source>
</evidence>
<dbReference type="GO" id="GO:0009231">
    <property type="term" value="P:riboflavin biosynthetic process"/>
    <property type="evidence" value="ECO:0007669"/>
    <property type="project" value="UniProtKB-KW"/>
</dbReference>
<feature type="binding site" evidence="14">
    <location>
        <position position="191"/>
    </location>
    <ligand>
        <name>NADP(+)</name>
        <dbReference type="ChEBI" id="CHEBI:58349"/>
    </ligand>
</feature>
<feature type="binding site" evidence="14">
    <location>
        <position position="149"/>
    </location>
    <ligand>
        <name>NADP(+)</name>
        <dbReference type="ChEBI" id="CHEBI:58349"/>
    </ligand>
</feature>
<feature type="binding site" evidence="14">
    <location>
        <position position="199"/>
    </location>
    <ligand>
        <name>NADP(+)</name>
        <dbReference type="ChEBI" id="CHEBI:58349"/>
    </ligand>
</feature>
<feature type="binding site" evidence="14">
    <location>
        <position position="165"/>
    </location>
    <ligand>
        <name>NADP(+)</name>
        <dbReference type="ChEBI" id="CHEBI:58349"/>
    </ligand>
</feature>
<feature type="binding site" evidence="14">
    <location>
        <begin position="248"/>
        <end position="254"/>
    </location>
    <ligand>
        <name>NADP(+)</name>
        <dbReference type="ChEBI" id="CHEBI:58349"/>
    </ligand>
</feature>
<keyword evidence="10 14" id="KW-0521">NADP</keyword>
<dbReference type="GO" id="GO:0008703">
    <property type="term" value="F:5-amino-6-(5-phosphoribosylamino)uracil reductase activity"/>
    <property type="evidence" value="ECO:0007669"/>
    <property type="project" value="UniProtKB-EC"/>
</dbReference>
<dbReference type="InterPro" id="IPR050765">
    <property type="entry name" value="Riboflavin_Biosynth_HTPR"/>
</dbReference>
<dbReference type="Gene3D" id="3.40.140.10">
    <property type="entry name" value="Cytidine Deaminase, domain 2"/>
    <property type="match status" value="1"/>
</dbReference>
<dbReference type="GO" id="GO:0008835">
    <property type="term" value="F:diaminohydroxyphosphoribosylaminopyrimidine deaminase activity"/>
    <property type="evidence" value="ECO:0007669"/>
    <property type="project" value="UniProtKB-EC"/>
</dbReference>
<evidence type="ECO:0000256" key="15">
    <source>
        <dbReference type="PIRSR" id="PIRSR006769-3"/>
    </source>
</evidence>
<feature type="binding site" evidence="14">
    <location>
        <position position="218"/>
    </location>
    <ligand>
        <name>NADP(+)</name>
        <dbReference type="ChEBI" id="CHEBI:58349"/>
    </ligand>
</feature>
<dbReference type="Gene3D" id="3.40.430.10">
    <property type="entry name" value="Dihydrofolate Reductase, subunit A"/>
    <property type="match status" value="2"/>
</dbReference>
<keyword evidence="18" id="KW-1185">Reference proteome</keyword>
<reference evidence="17" key="2">
    <citation type="submission" date="2020-09" db="EMBL/GenBank/DDBJ databases">
        <authorList>
            <person name="Sun Q."/>
            <person name="Zhou Y."/>
        </authorList>
    </citation>
    <scope>NUCLEOTIDE SEQUENCE</scope>
    <source>
        <strain evidence="17">CGMCC 1.15519</strain>
    </source>
</reference>
<dbReference type="EC" id="1.1.1.193" evidence="7"/>
<keyword evidence="11" id="KW-0560">Oxidoreductase</keyword>
<evidence type="ECO:0000313" key="18">
    <source>
        <dbReference type="Proteomes" id="UP000635071"/>
    </source>
</evidence>
<evidence type="ECO:0000256" key="3">
    <source>
        <dbReference type="ARBA" id="ARBA00004910"/>
    </source>
</evidence>
<dbReference type="PANTHER" id="PTHR38011:SF7">
    <property type="entry name" value="2,5-DIAMINO-6-RIBOSYLAMINO-4(3H)-PYRIMIDINONE 5'-PHOSPHATE REDUCTASE"/>
    <property type="match status" value="1"/>
</dbReference>
<feature type="binding site" evidence="14">
    <location>
        <position position="246"/>
    </location>
    <ligand>
        <name>substrate</name>
    </ligand>
</feature>
<comment type="caution">
    <text evidence="17">The sequence shown here is derived from an EMBL/GenBank/DDBJ whole genome shotgun (WGS) entry which is preliminary data.</text>
</comment>
<dbReference type="AlphaFoldDB" id="A0A916ZTW8"/>
<organism evidence="17 18">
    <name type="scientific">Sandarakinorhabdus glacialis</name>
    <dbReference type="NCBI Taxonomy" id="1614636"/>
    <lineage>
        <taxon>Bacteria</taxon>
        <taxon>Pseudomonadati</taxon>
        <taxon>Pseudomonadota</taxon>
        <taxon>Alphaproteobacteria</taxon>
        <taxon>Sphingomonadales</taxon>
        <taxon>Sphingosinicellaceae</taxon>
        <taxon>Sandarakinorhabdus</taxon>
    </lineage>
</organism>
<feature type="binding site" evidence="15">
    <location>
        <position position="44"/>
    </location>
    <ligand>
        <name>Zn(2+)</name>
        <dbReference type="ChEBI" id="CHEBI:29105"/>
        <note>catalytic</note>
    </ligand>
</feature>
<dbReference type="PIRSF" id="PIRSF006769">
    <property type="entry name" value="RibD"/>
    <property type="match status" value="1"/>
</dbReference>
<dbReference type="PANTHER" id="PTHR38011">
    <property type="entry name" value="DIHYDROFOLATE REDUCTASE FAMILY PROTEIN (AFU_ORTHOLOGUE AFUA_8G06820)"/>
    <property type="match status" value="1"/>
</dbReference>
<dbReference type="InterPro" id="IPR002734">
    <property type="entry name" value="RibDG_C"/>
</dbReference>
<evidence type="ECO:0000313" key="17">
    <source>
        <dbReference type="EMBL" id="GGE11373.1"/>
    </source>
</evidence>
<feature type="binding site" evidence="14">
    <location>
        <position position="202"/>
    </location>
    <ligand>
        <name>substrate</name>
    </ligand>
</feature>
<evidence type="ECO:0000256" key="1">
    <source>
        <dbReference type="ARBA" id="ARBA00002151"/>
    </source>
</evidence>
<feature type="active site" description="Proton donor" evidence="13">
    <location>
        <position position="46"/>
    </location>
</feature>
<comment type="similarity">
    <text evidence="4">In the N-terminal section; belongs to the cytidine and deoxycytidylate deaminase family.</text>
</comment>
<dbReference type="Proteomes" id="UP000635071">
    <property type="component" value="Unassembled WGS sequence"/>
</dbReference>
<dbReference type="EC" id="3.5.4.26" evidence="6"/>
<dbReference type="SUPFAM" id="SSF53597">
    <property type="entry name" value="Dihydrofolate reductase-like"/>
    <property type="match status" value="1"/>
</dbReference>
<sequence length="314" mass="32580">MGATLALSQRGVGRTGPNPPVGCVIVRDGRVIGRGWTQPGGRPHAEAMALAQADQDARGATAYVTLEPCAHDSSRGPACAASLITAGIARVVVAAGDPDTRTNGKGLAKLAAAGISLVTGVRCPEAEAIMAGFFSRQRRRRPHITLKLAVSLDGSVAMTSGESKWITGDRARAHAHLERARADMILVGRGTLDADSPRLDVRLEGLEDRAPIIAVMSSTPAPDGLRHLRDLQALAAVTDADTVLAEGGAALASSLVAADLVDRLLLYRAPILVGGRPALAAIGLANLADAHGRWAPAAVIALGTDRLETYHRIR</sequence>
<comment type="similarity">
    <text evidence="5">In the C-terminal section; belongs to the HTP reductase family.</text>
</comment>
<evidence type="ECO:0000256" key="7">
    <source>
        <dbReference type="ARBA" id="ARBA00013173"/>
    </source>
</evidence>
<evidence type="ECO:0000256" key="9">
    <source>
        <dbReference type="ARBA" id="ARBA00022619"/>
    </source>
</evidence>
<evidence type="ECO:0000259" key="16">
    <source>
        <dbReference type="PROSITE" id="PS51747"/>
    </source>
</evidence>
<dbReference type="PROSITE" id="PS51747">
    <property type="entry name" value="CYT_DCMP_DEAMINASES_2"/>
    <property type="match status" value="1"/>
</dbReference>